<evidence type="ECO:0000313" key="3">
    <source>
        <dbReference type="EMBL" id="MSA87952.1"/>
    </source>
</evidence>
<dbReference type="Proteomes" id="UP000433575">
    <property type="component" value="Unassembled WGS sequence"/>
</dbReference>
<evidence type="ECO:0000313" key="6">
    <source>
        <dbReference type="Proteomes" id="UP000480929"/>
    </source>
</evidence>
<dbReference type="GO" id="GO:0016810">
    <property type="term" value="F:hydrolase activity, acting on carbon-nitrogen (but not peptide) bonds"/>
    <property type="evidence" value="ECO:0007669"/>
    <property type="project" value="InterPro"/>
</dbReference>
<dbReference type="Pfam" id="PF01979">
    <property type="entry name" value="Amidohydro_1"/>
    <property type="match status" value="1"/>
</dbReference>
<dbReference type="EMBL" id="WKPJ01000001">
    <property type="protein sequence ID" value="MSA87952.1"/>
    <property type="molecule type" value="Genomic_DNA"/>
</dbReference>
<dbReference type="OrthoDB" id="9775607at2"/>
<accession>A0A6N7S2M2</accession>
<evidence type="ECO:0000313" key="4">
    <source>
        <dbReference type="EMBL" id="MSC31748.1"/>
    </source>
</evidence>
<dbReference type="RefSeq" id="WP_154237603.1">
    <property type="nucleotide sequence ID" value="NZ_CALJPI010000227.1"/>
</dbReference>
<keyword evidence="1 3" id="KW-0378">Hydrolase</keyword>
<comment type="caution">
    <text evidence="3">The sequence shown here is derived from an EMBL/GenBank/DDBJ whole genome shotgun (WGS) entry which is preliminary data.</text>
</comment>
<dbReference type="EMBL" id="WKPI01000001">
    <property type="protein sequence ID" value="MSC31748.1"/>
    <property type="molecule type" value="Genomic_DNA"/>
</dbReference>
<reference evidence="5 6" key="1">
    <citation type="journal article" date="2019" name="Nat. Med.">
        <title>A library of human gut bacterial isolates paired with longitudinal multiomics data enables mechanistic microbiome research.</title>
        <authorList>
            <person name="Poyet M."/>
            <person name="Groussin M."/>
            <person name="Gibbons S.M."/>
            <person name="Avila-Pacheco J."/>
            <person name="Jiang X."/>
            <person name="Kearney S.M."/>
            <person name="Perrotta A.R."/>
            <person name="Berdy B."/>
            <person name="Zhao S."/>
            <person name="Lieberman T.D."/>
            <person name="Swanson P.K."/>
            <person name="Smith M."/>
            <person name="Roesemann S."/>
            <person name="Alexander J.E."/>
            <person name="Rich S.A."/>
            <person name="Livny J."/>
            <person name="Vlamakis H."/>
            <person name="Clish C."/>
            <person name="Bullock K."/>
            <person name="Deik A."/>
            <person name="Scott J."/>
            <person name="Pierce K.A."/>
            <person name="Xavier R.J."/>
            <person name="Alm E.J."/>
        </authorList>
    </citation>
    <scope>NUCLEOTIDE SEQUENCE [LARGE SCALE GENOMIC DNA]</scope>
    <source>
        <strain evidence="3 5">BIOML-A4</strain>
        <strain evidence="4 6">BIOML-A5</strain>
    </source>
</reference>
<dbReference type="SUPFAM" id="SSF51556">
    <property type="entry name" value="Metallo-dependent hydrolases"/>
    <property type="match status" value="1"/>
</dbReference>
<dbReference type="PANTHER" id="PTHR43794:SF11">
    <property type="entry name" value="AMIDOHYDROLASE-RELATED DOMAIN-CONTAINING PROTEIN"/>
    <property type="match status" value="1"/>
</dbReference>
<dbReference type="PANTHER" id="PTHR43794">
    <property type="entry name" value="AMINOHYDROLASE SSNA-RELATED"/>
    <property type="match status" value="1"/>
</dbReference>
<dbReference type="InterPro" id="IPR032466">
    <property type="entry name" value="Metal_Hydrolase"/>
</dbReference>
<gene>
    <name evidence="4" type="ORF">GKD88_01235</name>
    <name evidence="3" type="ORF">GKE08_01225</name>
</gene>
<evidence type="ECO:0000313" key="5">
    <source>
        <dbReference type="Proteomes" id="UP000433575"/>
    </source>
</evidence>
<dbReference type="SUPFAM" id="SSF51338">
    <property type="entry name" value="Composite domain of metallo-dependent hydrolases"/>
    <property type="match status" value="1"/>
</dbReference>
<dbReference type="Gene3D" id="3.20.20.140">
    <property type="entry name" value="Metal-dependent hydrolases"/>
    <property type="match status" value="1"/>
</dbReference>
<evidence type="ECO:0000256" key="1">
    <source>
        <dbReference type="ARBA" id="ARBA00022801"/>
    </source>
</evidence>
<dbReference type="InterPro" id="IPR011059">
    <property type="entry name" value="Metal-dep_hydrolase_composite"/>
</dbReference>
<keyword evidence="6" id="KW-1185">Reference proteome</keyword>
<feature type="domain" description="Amidohydrolase-related" evidence="2">
    <location>
        <begin position="216"/>
        <end position="372"/>
    </location>
</feature>
<dbReference type="InterPro" id="IPR006680">
    <property type="entry name" value="Amidohydro-rel"/>
</dbReference>
<dbReference type="Proteomes" id="UP000480929">
    <property type="component" value="Unassembled WGS sequence"/>
</dbReference>
<proteinExistence type="predicted"/>
<name>A0A6N7S2M2_9FIRM</name>
<protein>
    <submittedName>
        <fullName evidence="3">Amidohydrolase family protein</fullName>
    </submittedName>
</protein>
<dbReference type="Gene3D" id="2.30.40.10">
    <property type="entry name" value="Urease, subunit C, domain 1"/>
    <property type="match status" value="1"/>
</dbReference>
<dbReference type="AlphaFoldDB" id="A0A6N7S2M2"/>
<organism evidence="3 5">
    <name type="scientific">Holdemania massiliensis</name>
    <dbReference type="NCBI Taxonomy" id="1468449"/>
    <lineage>
        <taxon>Bacteria</taxon>
        <taxon>Bacillati</taxon>
        <taxon>Bacillota</taxon>
        <taxon>Erysipelotrichia</taxon>
        <taxon>Erysipelotrichales</taxon>
        <taxon>Erysipelotrichaceae</taxon>
        <taxon>Holdemania</taxon>
    </lineage>
</organism>
<evidence type="ECO:0000259" key="2">
    <source>
        <dbReference type="Pfam" id="PF01979"/>
    </source>
</evidence>
<sequence length="380" mass="40948">MICITGGTVHTGTGEVLKQGDILIDKGKIVAVGTGLKEKAEGFIDASGKVILPGFIDAMSELGMAIRRGEVRDNDEKSDPLTPHLKALYAYDGDCVSEQAPYTYGITALAAAPSNSNILGGQMAVFRTAGINPFKMLVKDEVGMKGSVTDQVKEAYGSRQVQPMTKMGIFSLLKEALRQAQAYDESQPETKRDEKAKALKKVLAKEMPLVIAANNAAELRGILRVCEDYDLKPVLALGYDIHAEDADLLDKTQGVILGNLSYGFNAYSQKADLEGLYALYKQGLPVAMATIGNNPNGKEGLIWTAARMMQACGNSEDVLNMLTLQAAKMLGCADRIGSIEAGKDADFVIWSDNPIETYAGRVEKVFMQGKVVYVQGGYQQ</sequence>
<dbReference type="InterPro" id="IPR050287">
    <property type="entry name" value="MTA/SAH_deaminase"/>
</dbReference>